<organism evidence="2 3">
    <name type="scientific">Geodia barretti</name>
    <name type="common">Barrett's horny sponge</name>
    <dbReference type="NCBI Taxonomy" id="519541"/>
    <lineage>
        <taxon>Eukaryota</taxon>
        <taxon>Metazoa</taxon>
        <taxon>Porifera</taxon>
        <taxon>Demospongiae</taxon>
        <taxon>Heteroscleromorpha</taxon>
        <taxon>Tetractinellida</taxon>
        <taxon>Astrophorina</taxon>
        <taxon>Geodiidae</taxon>
        <taxon>Geodia</taxon>
    </lineage>
</organism>
<dbReference type="PANTHER" id="PTHR42850:SF2">
    <property type="entry name" value="BLL5683 PROTEIN"/>
    <property type="match status" value="1"/>
</dbReference>
<evidence type="ECO:0000259" key="1">
    <source>
        <dbReference type="Pfam" id="PF12850"/>
    </source>
</evidence>
<dbReference type="AlphaFoldDB" id="A0AA35RV81"/>
<keyword evidence="3" id="KW-1185">Reference proteome</keyword>
<name>A0AA35RV81_GEOBA</name>
<evidence type="ECO:0000313" key="3">
    <source>
        <dbReference type="Proteomes" id="UP001174909"/>
    </source>
</evidence>
<comment type="caution">
    <text evidence="2">The sequence shown here is derived from an EMBL/GenBank/DDBJ whole genome shotgun (WGS) entry which is preliminary data.</text>
</comment>
<evidence type="ECO:0000313" key="2">
    <source>
        <dbReference type="EMBL" id="CAI8017042.1"/>
    </source>
</evidence>
<dbReference type="PANTHER" id="PTHR42850">
    <property type="entry name" value="METALLOPHOSPHOESTERASE"/>
    <property type="match status" value="1"/>
</dbReference>
<feature type="domain" description="Calcineurin-like phosphoesterase" evidence="1">
    <location>
        <begin position="1"/>
        <end position="204"/>
    </location>
</feature>
<dbReference type="InterPro" id="IPR029052">
    <property type="entry name" value="Metallo-depent_PP-like"/>
</dbReference>
<dbReference type="PIRSF" id="PIRSF000883">
    <property type="entry name" value="Pesterase_MJ0912"/>
    <property type="match status" value="1"/>
</dbReference>
<dbReference type="InterPro" id="IPR024654">
    <property type="entry name" value="Calcineurin-like_PHP_lpxH"/>
</dbReference>
<dbReference type="GO" id="GO:0005737">
    <property type="term" value="C:cytoplasm"/>
    <property type="evidence" value="ECO:0007669"/>
    <property type="project" value="TreeGrafter"/>
</dbReference>
<dbReference type="InterPro" id="IPR011152">
    <property type="entry name" value="Pesterase_MJ0912"/>
</dbReference>
<proteinExistence type="predicted"/>
<dbReference type="EMBL" id="CASHTH010001587">
    <property type="protein sequence ID" value="CAI8017042.1"/>
    <property type="molecule type" value="Genomic_DNA"/>
</dbReference>
<dbReference type="SUPFAM" id="SSF56300">
    <property type="entry name" value="Metallo-dependent phosphatases"/>
    <property type="match status" value="1"/>
</dbReference>
<dbReference type="Proteomes" id="UP001174909">
    <property type="component" value="Unassembled WGS sequence"/>
</dbReference>
<dbReference type="Gene3D" id="3.60.21.10">
    <property type="match status" value="1"/>
</dbReference>
<protein>
    <submittedName>
        <fullName evidence="2">Uncharacterized protein MJ0912</fullName>
    </submittedName>
</protein>
<sequence length="243" mass="26910">MKALIVSDVHSNLEAFQAVIVDAENRGSFDEIWSLGDLVGYGPEPSECVELLRSHKHNAVAGNHDLAAIGRLSLDRFNPYAAAANRWTASQLTHEQVEYIGSLPLTVEIDEFTLAHGSPRDPVWEYLITVETAIACFTHIDTYWCIVGHSHMPFLCIPRADGAAFMGFPQDRAIQLDEGALIVNPGSVGQPRDGDPRASYVIYDDAAQTLVHHRVAYDIEATQATMRERQLPDYLIDRLAVGR</sequence>
<gene>
    <name evidence="2" type="ORF">GBAR_LOCUS10399</name>
</gene>
<dbReference type="Pfam" id="PF12850">
    <property type="entry name" value="Metallophos_2"/>
    <property type="match status" value="1"/>
</dbReference>
<accession>A0AA35RV81</accession>
<reference evidence="2" key="1">
    <citation type="submission" date="2023-03" db="EMBL/GenBank/DDBJ databases">
        <authorList>
            <person name="Steffen K."/>
            <person name="Cardenas P."/>
        </authorList>
    </citation>
    <scope>NUCLEOTIDE SEQUENCE</scope>
</reference>
<dbReference type="InterPro" id="IPR050126">
    <property type="entry name" value="Ap4A_hydrolase"/>
</dbReference>
<dbReference type="GO" id="GO:0016791">
    <property type="term" value="F:phosphatase activity"/>
    <property type="evidence" value="ECO:0007669"/>
    <property type="project" value="TreeGrafter"/>
</dbReference>